<dbReference type="InterPro" id="IPR035967">
    <property type="entry name" value="SWAP/Surp_sf"/>
</dbReference>
<evidence type="ECO:0000313" key="4">
    <source>
        <dbReference type="EMBL" id="CAD9176890.1"/>
    </source>
</evidence>
<dbReference type="Pfam" id="PF01805">
    <property type="entry name" value="Surp"/>
    <property type="match status" value="1"/>
</dbReference>
<evidence type="ECO:0008006" key="5">
    <source>
        <dbReference type="Google" id="ProtNLM"/>
    </source>
</evidence>
<dbReference type="GO" id="GO:0003723">
    <property type="term" value="F:RNA binding"/>
    <property type="evidence" value="ECO:0007669"/>
    <property type="project" value="InterPro"/>
</dbReference>
<dbReference type="GO" id="GO:0006874">
    <property type="term" value="P:intracellular calcium ion homeostasis"/>
    <property type="evidence" value="ECO:0007669"/>
    <property type="project" value="TreeGrafter"/>
</dbReference>
<dbReference type="PROSITE" id="PS50128">
    <property type="entry name" value="SURP"/>
    <property type="match status" value="1"/>
</dbReference>
<dbReference type="SMART" id="SM00648">
    <property type="entry name" value="SWAP"/>
    <property type="match status" value="1"/>
</dbReference>
<dbReference type="InterPro" id="IPR008942">
    <property type="entry name" value="ENTH_VHS"/>
</dbReference>
<gene>
    <name evidence="4" type="ORF">ACAT0790_LOCUS53659</name>
</gene>
<name>A0A7S1RVK3_ALECA</name>
<proteinExistence type="predicted"/>
<reference evidence="4" key="1">
    <citation type="submission" date="2021-01" db="EMBL/GenBank/DDBJ databases">
        <authorList>
            <person name="Corre E."/>
            <person name="Pelletier E."/>
            <person name="Niang G."/>
            <person name="Scheremetjew M."/>
            <person name="Finn R."/>
            <person name="Kale V."/>
            <person name="Holt S."/>
            <person name="Cochrane G."/>
            <person name="Meng A."/>
            <person name="Brown T."/>
            <person name="Cohen L."/>
        </authorList>
    </citation>
    <scope>NUCLEOTIDE SEQUENCE</scope>
    <source>
        <strain evidence="4">OF101</strain>
    </source>
</reference>
<feature type="domain" description="CID" evidence="3">
    <location>
        <begin position="109"/>
        <end position="252"/>
    </location>
</feature>
<organism evidence="4">
    <name type="scientific">Alexandrium catenella</name>
    <name type="common">Red tide dinoflagellate</name>
    <name type="synonym">Gonyaulax catenella</name>
    <dbReference type="NCBI Taxonomy" id="2925"/>
    <lineage>
        <taxon>Eukaryota</taxon>
        <taxon>Sar</taxon>
        <taxon>Alveolata</taxon>
        <taxon>Dinophyceae</taxon>
        <taxon>Gonyaulacales</taxon>
        <taxon>Pyrocystaceae</taxon>
        <taxon>Alexandrium</taxon>
    </lineage>
</organism>
<dbReference type="PANTHER" id="PTHR12323">
    <property type="entry name" value="SR-RELATED CTD ASSOCIATED FACTOR 6"/>
    <property type="match status" value="1"/>
</dbReference>
<evidence type="ECO:0000259" key="3">
    <source>
        <dbReference type="PROSITE" id="PS51391"/>
    </source>
</evidence>
<dbReference type="GO" id="GO:0006396">
    <property type="term" value="P:RNA processing"/>
    <property type="evidence" value="ECO:0007669"/>
    <property type="project" value="InterPro"/>
</dbReference>
<evidence type="ECO:0000259" key="2">
    <source>
        <dbReference type="PROSITE" id="PS50128"/>
    </source>
</evidence>
<dbReference type="SUPFAM" id="SSF109905">
    <property type="entry name" value="Surp module (SWAP domain)"/>
    <property type="match status" value="1"/>
</dbReference>
<dbReference type="PANTHER" id="PTHR12323:SF0">
    <property type="entry name" value="CALCIUM HOMEOSTASIS ENDOPLASMIC RETICULUM PROTEIN"/>
    <property type="match status" value="1"/>
</dbReference>
<sequence>MVPPSAMGLAPDLRKRIEIMAEHISRNGPDFEATVRQKNVSNPQFAFLYKGEGSEYYAQVLAQHRGGGPGAAMTRPSAAAVHQPATVSLVDPALAALCQRWKEPPVFPLAGDMDRQLDEALAALEQMASRDLIRNGRVWIECNSAIAPQIASQIMKRLVFIQTCSHRLHVLYLVHDVLQTEAARKDGMRPLIRAFKQYLPWILRPAYQLAQSASPSGEEGAKVLRLLQLWVERGIIVQSEAEDMRALATPSQLPLPSQVRVTAAQLPRPPPAGTPAVVRTPPPARPPTAVMPGVRPMGMPVVGSPYAGQSAYLAGPRPPVPGLAPNQVLIPGTLMPGVHGYRPEMLQRGVTQQTAETLPVGVLATLCMKFSRRTQGRDFMPYKPLDPAITPQALPPMEVPSQRLLQRIEDFYQDLRDEEHEDSASSSSRSSSRSRSRSGSGDRSRSRSPAGLGAAPTPMALGGFMSAVPPPVD</sequence>
<dbReference type="InterPro" id="IPR006569">
    <property type="entry name" value="CID_dom"/>
</dbReference>
<dbReference type="PROSITE" id="PS51391">
    <property type="entry name" value="CID"/>
    <property type="match status" value="1"/>
</dbReference>
<feature type="region of interest" description="Disordered" evidence="1">
    <location>
        <begin position="266"/>
        <end position="285"/>
    </location>
</feature>
<dbReference type="EMBL" id="HBGE01090063">
    <property type="protein sequence ID" value="CAD9176890.1"/>
    <property type="molecule type" value="Transcribed_RNA"/>
</dbReference>
<dbReference type="GO" id="GO:0048471">
    <property type="term" value="C:perinuclear region of cytoplasm"/>
    <property type="evidence" value="ECO:0007669"/>
    <property type="project" value="TreeGrafter"/>
</dbReference>
<evidence type="ECO:0000256" key="1">
    <source>
        <dbReference type="SAM" id="MobiDB-lite"/>
    </source>
</evidence>
<dbReference type="Pfam" id="PF04818">
    <property type="entry name" value="CID"/>
    <property type="match status" value="1"/>
</dbReference>
<dbReference type="SUPFAM" id="SSF48464">
    <property type="entry name" value="ENTH/VHS domain"/>
    <property type="match status" value="1"/>
</dbReference>
<accession>A0A7S1RVK3</accession>
<dbReference type="Gene3D" id="1.25.40.90">
    <property type="match status" value="1"/>
</dbReference>
<feature type="region of interest" description="Disordered" evidence="1">
    <location>
        <begin position="417"/>
        <end position="473"/>
    </location>
</feature>
<feature type="domain" description="SURP motif" evidence="2">
    <location>
        <begin position="16"/>
        <end position="58"/>
    </location>
</feature>
<feature type="compositionally biased region" description="Low complexity" evidence="1">
    <location>
        <begin position="424"/>
        <end position="439"/>
    </location>
</feature>
<protein>
    <recommendedName>
        <fullName evidence="5">CID domain-containing protein</fullName>
    </recommendedName>
</protein>
<dbReference type="AlphaFoldDB" id="A0A7S1RVK3"/>
<dbReference type="Gene3D" id="1.10.10.790">
    <property type="entry name" value="Surp module"/>
    <property type="match status" value="1"/>
</dbReference>
<dbReference type="InterPro" id="IPR000061">
    <property type="entry name" value="Surp"/>
</dbReference>